<sequence length="140" mass="15457">MPDPAGPERNMSERATRAVAEAFEASYRALPASRQRLLRCLGLHPGPDFDVAAAAALGNLTLLHARRALTDLCERHLLIESDGRYRFPELVVGHVRRLAVSEPTVVRDAALERLRAAARRAAARARRAPADGETMNRWGR</sequence>
<dbReference type="AlphaFoldDB" id="A0A2W2DSX2"/>
<organism evidence="1 2">
    <name type="scientific">Micromonospora endophytica</name>
    <dbReference type="NCBI Taxonomy" id="515350"/>
    <lineage>
        <taxon>Bacteria</taxon>
        <taxon>Bacillati</taxon>
        <taxon>Actinomycetota</taxon>
        <taxon>Actinomycetes</taxon>
        <taxon>Micromonosporales</taxon>
        <taxon>Micromonosporaceae</taxon>
        <taxon>Micromonospora</taxon>
    </lineage>
</organism>
<reference evidence="1 2" key="1">
    <citation type="submission" date="2018-01" db="EMBL/GenBank/DDBJ databases">
        <title>Draft genome sequence of Jishengella endophytica.</title>
        <authorList>
            <person name="Sahin N."/>
            <person name="Ay H."/>
            <person name="Saygin H."/>
        </authorList>
    </citation>
    <scope>NUCLEOTIDE SEQUENCE [LARGE SCALE GENOMIC DNA]</scope>
    <source>
        <strain evidence="1 2">DSM 45430</strain>
    </source>
</reference>
<evidence type="ECO:0000313" key="1">
    <source>
        <dbReference type="EMBL" id="PZG00207.1"/>
    </source>
</evidence>
<name>A0A2W2DSX2_9ACTN</name>
<dbReference type="EMBL" id="POTX01000012">
    <property type="protein sequence ID" value="PZG00207.1"/>
    <property type="molecule type" value="Genomic_DNA"/>
</dbReference>
<accession>A0A2W2DSX2</accession>
<keyword evidence="2" id="KW-1185">Reference proteome</keyword>
<gene>
    <name evidence="1" type="ORF">C1I93_03410</name>
</gene>
<comment type="caution">
    <text evidence="1">The sequence shown here is derived from an EMBL/GenBank/DDBJ whole genome shotgun (WGS) entry which is preliminary data.</text>
</comment>
<proteinExistence type="predicted"/>
<dbReference type="Proteomes" id="UP000248627">
    <property type="component" value="Unassembled WGS sequence"/>
</dbReference>
<evidence type="ECO:0000313" key="2">
    <source>
        <dbReference type="Proteomes" id="UP000248627"/>
    </source>
</evidence>
<protein>
    <submittedName>
        <fullName evidence="1">Uncharacterized protein</fullName>
    </submittedName>
</protein>